<dbReference type="AlphaFoldDB" id="A0A6G4AJI2"/>
<dbReference type="Pfam" id="PF05834">
    <property type="entry name" value="Lycopene_cycl"/>
    <property type="match status" value="1"/>
</dbReference>
<keyword evidence="3" id="KW-1185">Reference proteome</keyword>
<dbReference type="Gene3D" id="3.50.50.60">
    <property type="entry name" value="FAD/NAD(P)-binding domain"/>
    <property type="match status" value="1"/>
</dbReference>
<protein>
    <recommendedName>
        <fullName evidence="4">Glucose-methanol-choline oxidoreductase N-terminal domain-containing protein</fullName>
    </recommendedName>
</protein>
<evidence type="ECO:0000313" key="2">
    <source>
        <dbReference type="EMBL" id="NEW72657.1"/>
    </source>
</evidence>
<dbReference type="SUPFAM" id="SSF51905">
    <property type="entry name" value="FAD/NAD(P)-binding domain"/>
    <property type="match status" value="1"/>
</dbReference>
<gene>
    <name evidence="2" type="ORF">G4H13_20190</name>
</gene>
<dbReference type="Gene3D" id="3.30.560.10">
    <property type="entry name" value="Glucose Oxidase, domain 3"/>
    <property type="match status" value="1"/>
</dbReference>
<feature type="region of interest" description="Disordered" evidence="1">
    <location>
        <begin position="31"/>
        <end position="65"/>
    </location>
</feature>
<dbReference type="InterPro" id="IPR036188">
    <property type="entry name" value="FAD/NAD-bd_sf"/>
</dbReference>
<proteinExistence type="predicted"/>
<evidence type="ECO:0008006" key="4">
    <source>
        <dbReference type="Google" id="ProtNLM"/>
    </source>
</evidence>
<name>A0A6G4AJI2_9ACTN</name>
<evidence type="ECO:0000256" key="1">
    <source>
        <dbReference type="SAM" id="MobiDB-lite"/>
    </source>
</evidence>
<comment type="caution">
    <text evidence="2">The sequence shown here is derived from an EMBL/GenBank/DDBJ whole genome shotgun (WGS) entry which is preliminary data.</text>
</comment>
<dbReference type="Proteomes" id="UP000476310">
    <property type="component" value="Unassembled WGS sequence"/>
</dbReference>
<evidence type="ECO:0000313" key="3">
    <source>
        <dbReference type="Proteomes" id="UP000476310"/>
    </source>
</evidence>
<feature type="compositionally biased region" description="Polar residues" evidence="1">
    <location>
        <begin position="54"/>
        <end position="65"/>
    </location>
</feature>
<reference evidence="2" key="1">
    <citation type="submission" date="2020-02" db="EMBL/GenBank/DDBJ databases">
        <title>A new Streptomyces sp. for controlling soil-borne diseases.</title>
        <authorList>
            <person name="Li X."/>
            <person name="Tian Y."/>
            <person name="Gao K."/>
        </authorList>
    </citation>
    <scope>NUCLEOTIDE SEQUENCE [LARGE SCALE GENOMIC DNA]</scope>
    <source>
        <strain evidence="2">0250</strain>
    </source>
</reference>
<sequence length="65" mass="6590">MHPNVIVVGSGAAGTALAHRLTVEPDTSVPLLEAGPDVRPDVVETPARWPETSAGRSTTATGVSS</sequence>
<organism evidence="2 3">
    <name type="scientific">Streptomyces rhizosphaericus</name>
    <dbReference type="NCBI Taxonomy" id="114699"/>
    <lineage>
        <taxon>Bacteria</taxon>
        <taxon>Bacillati</taxon>
        <taxon>Actinomycetota</taxon>
        <taxon>Actinomycetes</taxon>
        <taxon>Kitasatosporales</taxon>
        <taxon>Streptomycetaceae</taxon>
        <taxon>Streptomyces</taxon>
        <taxon>Streptomyces violaceusniger group</taxon>
    </lineage>
</organism>
<dbReference type="EMBL" id="JAAIKT010000023">
    <property type="protein sequence ID" value="NEW72657.1"/>
    <property type="molecule type" value="Genomic_DNA"/>
</dbReference>
<accession>A0A6G4AJI2</accession>
<dbReference type="RefSeq" id="WP_106969189.1">
    <property type="nucleotide sequence ID" value="NZ_JAAIKT010000023.1"/>
</dbReference>